<accession>A0A0K8NTV0</accession>
<protein>
    <submittedName>
        <fullName evidence="2">Uncharacterized protein</fullName>
    </submittedName>
</protein>
<reference evidence="2 3" key="2">
    <citation type="journal article" date="2016" name="Science">
        <title>A bacterium that degrades and assimilates poly(ethylene terephthalate).</title>
        <authorList>
            <person name="Yoshida S."/>
            <person name="Hiraga K."/>
            <person name="Takehana T."/>
            <person name="Taniguchi I."/>
            <person name="Yamaji H."/>
            <person name="Maeda Y."/>
            <person name="Toyohara K."/>
            <person name="Miyamoto K."/>
            <person name="Kimura Y."/>
            <person name="Oda K."/>
        </authorList>
    </citation>
    <scope>NUCLEOTIDE SEQUENCE [LARGE SCALE GENOMIC DNA]</scope>
    <source>
        <strain evidence="3">NBRC 110686 / TISTR 2288 / 201-F6</strain>
    </source>
</reference>
<evidence type="ECO:0000313" key="3">
    <source>
        <dbReference type="Proteomes" id="UP000037660"/>
    </source>
</evidence>
<feature type="compositionally biased region" description="Low complexity" evidence="1">
    <location>
        <begin position="1"/>
        <end position="14"/>
    </location>
</feature>
<keyword evidence="3" id="KW-1185">Reference proteome</keyword>
<feature type="region of interest" description="Disordered" evidence="1">
    <location>
        <begin position="1"/>
        <end position="38"/>
    </location>
</feature>
<organism evidence="2 3">
    <name type="scientific">Piscinibacter sakaiensis</name>
    <name type="common">Ideonella sakaiensis</name>
    <dbReference type="NCBI Taxonomy" id="1547922"/>
    <lineage>
        <taxon>Bacteria</taxon>
        <taxon>Pseudomonadati</taxon>
        <taxon>Pseudomonadota</taxon>
        <taxon>Betaproteobacteria</taxon>
        <taxon>Burkholderiales</taxon>
        <taxon>Sphaerotilaceae</taxon>
        <taxon>Piscinibacter</taxon>
    </lineage>
</organism>
<dbReference type="Proteomes" id="UP000037660">
    <property type="component" value="Unassembled WGS sequence"/>
</dbReference>
<evidence type="ECO:0000256" key="1">
    <source>
        <dbReference type="SAM" id="MobiDB-lite"/>
    </source>
</evidence>
<gene>
    <name evidence="2" type="ORF">ISF6_1101</name>
</gene>
<proteinExistence type="predicted"/>
<sequence length="38" mass="3752">MSGGPARPQAAAPRVDAHSVTPPPAGPRRGIASPPRPA</sequence>
<dbReference type="STRING" id="1547922.ISF6_1101"/>
<name>A0A0K8NTV0_PISS1</name>
<dbReference type="AlphaFoldDB" id="A0A0K8NTV0"/>
<evidence type="ECO:0000313" key="2">
    <source>
        <dbReference type="EMBL" id="GAP33846.1"/>
    </source>
</evidence>
<reference evidence="3" key="1">
    <citation type="submission" date="2015-07" db="EMBL/GenBank/DDBJ databases">
        <title>Discovery of a poly(ethylene terephthalate assimilation.</title>
        <authorList>
            <person name="Yoshida S."/>
            <person name="Hiraga K."/>
            <person name="Takehana T."/>
            <person name="Taniguchi I."/>
            <person name="Yamaji H."/>
            <person name="Maeda Y."/>
            <person name="Toyohara K."/>
            <person name="Miyamoto K."/>
            <person name="Kimura Y."/>
            <person name="Oda K."/>
        </authorList>
    </citation>
    <scope>NUCLEOTIDE SEQUENCE [LARGE SCALE GENOMIC DNA]</scope>
    <source>
        <strain evidence="3">NBRC 110686 / TISTR 2288 / 201-F6</strain>
    </source>
</reference>
<dbReference type="EMBL" id="BBYR01000002">
    <property type="protein sequence ID" value="GAP33846.1"/>
    <property type="molecule type" value="Genomic_DNA"/>
</dbReference>
<comment type="caution">
    <text evidence="2">The sequence shown here is derived from an EMBL/GenBank/DDBJ whole genome shotgun (WGS) entry which is preliminary data.</text>
</comment>